<sequence>MGLGSRWMMITRRTCAYDKINFPFNQVLDIQGDKLGSVFSLLNLVRQFLNPHLDTLLTFQLLIQFMESML</sequence>
<protein>
    <submittedName>
        <fullName evidence="1 2">Uncharacterized protein</fullName>
    </submittedName>
</protein>
<dbReference type="EMBL" id="CM001220">
    <property type="protein sequence ID" value="AES90547.1"/>
    <property type="molecule type" value="Genomic_DNA"/>
</dbReference>
<dbReference type="EnsemblPlants" id="AES90547">
    <property type="protein sequence ID" value="AES90547"/>
    <property type="gene ID" value="MTR_4g092910"/>
</dbReference>
<evidence type="ECO:0000313" key="3">
    <source>
        <dbReference type="Proteomes" id="UP000002051"/>
    </source>
</evidence>
<dbReference type="PaxDb" id="3880-AES90547"/>
<accession>G7JU13</accession>
<dbReference type="AlphaFoldDB" id="G7JU13"/>
<reference evidence="1 3" key="2">
    <citation type="journal article" date="2014" name="BMC Genomics">
        <title>An improved genome release (version Mt4.0) for the model legume Medicago truncatula.</title>
        <authorList>
            <person name="Tang H."/>
            <person name="Krishnakumar V."/>
            <person name="Bidwell S."/>
            <person name="Rosen B."/>
            <person name="Chan A."/>
            <person name="Zhou S."/>
            <person name="Gentzbittel L."/>
            <person name="Childs K.L."/>
            <person name="Yandell M."/>
            <person name="Gundlach H."/>
            <person name="Mayer K.F."/>
            <person name="Schwartz D.C."/>
            <person name="Town C.D."/>
        </authorList>
    </citation>
    <scope>GENOME REANNOTATION</scope>
    <source>
        <strain evidence="2 3">cv. Jemalong A17</strain>
    </source>
</reference>
<organism evidence="1 3">
    <name type="scientific">Medicago truncatula</name>
    <name type="common">Barrel medic</name>
    <name type="synonym">Medicago tribuloides</name>
    <dbReference type="NCBI Taxonomy" id="3880"/>
    <lineage>
        <taxon>Eukaryota</taxon>
        <taxon>Viridiplantae</taxon>
        <taxon>Streptophyta</taxon>
        <taxon>Embryophyta</taxon>
        <taxon>Tracheophyta</taxon>
        <taxon>Spermatophyta</taxon>
        <taxon>Magnoliopsida</taxon>
        <taxon>eudicotyledons</taxon>
        <taxon>Gunneridae</taxon>
        <taxon>Pentapetalae</taxon>
        <taxon>rosids</taxon>
        <taxon>fabids</taxon>
        <taxon>Fabales</taxon>
        <taxon>Fabaceae</taxon>
        <taxon>Papilionoideae</taxon>
        <taxon>50 kb inversion clade</taxon>
        <taxon>NPAAA clade</taxon>
        <taxon>Hologalegina</taxon>
        <taxon>IRL clade</taxon>
        <taxon>Trifolieae</taxon>
        <taxon>Medicago</taxon>
    </lineage>
</organism>
<dbReference type="Proteomes" id="UP000002051">
    <property type="component" value="Chromosome 4"/>
</dbReference>
<gene>
    <name evidence="1" type="ordered locus">MTR_4g092910</name>
</gene>
<evidence type="ECO:0000313" key="2">
    <source>
        <dbReference type="EnsemblPlants" id="AES90547"/>
    </source>
</evidence>
<reference evidence="1 3" key="1">
    <citation type="journal article" date="2011" name="Nature">
        <title>The Medicago genome provides insight into the evolution of rhizobial symbioses.</title>
        <authorList>
            <person name="Young N.D."/>
            <person name="Debelle F."/>
            <person name="Oldroyd G.E."/>
            <person name="Geurts R."/>
            <person name="Cannon S.B."/>
            <person name="Udvardi M.K."/>
            <person name="Benedito V.A."/>
            <person name="Mayer K.F."/>
            <person name="Gouzy J."/>
            <person name="Schoof H."/>
            <person name="Van de Peer Y."/>
            <person name="Proost S."/>
            <person name="Cook D.R."/>
            <person name="Meyers B.C."/>
            <person name="Spannagl M."/>
            <person name="Cheung F."/>
            <person name="De Mita S."/>
            <person name="Krishnakumar V."/>
            <person name="Gundlach H."/>
            <person name="Zhou S."/>
            <person name="Mudge J."/>
            <person name="Bharti A.K."/>
            <person name="Murray J.D."/>
            <person name="Naoumkina M.A."/>
            <person name="Rosen B."/>
            <person name="Silverstein K.A."/>
            <person name="Tang H."/>
            <person name="Rombauts S."/>
            <person name="Zhao P.X."/>
            <person name="Zhou P."/>
            <person name="Barbe V."/>
            <person name="Bardou P."/>
            <person name="Bechner M."/>
            <person name="Bellec A."/>
            <person name="Berger A."/>
            <person name="Berges H."/>
            <person name="Bidwell S."/>
            <person name="Bisseling T."/>
            <person name="Choisne N."/>
            <person name="Couloux A."/>
            <person name="Denny R."/>
            <person name="Deshpande S."/>
            <person name="Dai X."/>
            <person name="Doyle J.J."/>
            <person name="Dudez A.M."/>
            <person name="Farmer A.D."/>
            <person name="Fouteau S."/>
            <person name="Franken C."/>
            <person name="Gibelin C."/>
            <person name="Gish J."/>
            <person name="Goldstein S."/>
            <person name="Gonzalez A.J."/>
            <person name="Green P.J."/>
            <person name="Hallab A."/>
            <person name="Hartog M."/>
            <person name="Hua A."/>
            <person name="Humphray S.J."/>
            <person name="Jeong D.H."/>
            <person name="Jing Y."/>
            <person name="Jocker A."/>
            <person name="Kenton S.M."/>
            <person name="Kim D.J."/>
            <person name="Klee K."/>
            <person name="Lai H."/>
            <person name="Lang C."/>
            <person name="Lin S."/>
            <person name="Macmil S.L."/>
            <person name="Magdelenat G."/>
            <person name="Matthews L."/>
            <person name="McCorrison J."/>
            <person name="Monaghan E.L."/>
            <person name="Mun J.H."/>
            <person name="Najar F.Z."/>
            <person name="Nicholson C."/>
            <person name="Noirot C."/>
            <person name="O'Bleness M."/>
            <person name="Paule C.R."/>
            <person name="Poulain J."/>
            <person name="Prion F."/>
            <person name="Qin B."/>
            <person name="Qu C."/>
            <person name="Retzel E.F."/>
            <person name="Riddle C."/>
            <person name="Sallet E."/>
            <person name="Samain S."/>
            <person name="Samson N."/>
            <person name="Sanders I."/>
            <person name="Saurat O."/>
            <person name="Scarpelli C."/>
            <person name="Schiex T."/>
            <person name="Segurens B."/>
            <person name="Severin A.J."/>
            <person name="Sherrier D.J."/>
            <person name="Shi R."/>
            <person name="Sims S."/>
            <person name="Singer S.R."/>
            <person name="Sinharoy S."/>
            <person name="Sterck L."/>
            <person name="Viollet A."/>
            <person name="Wang B.B."/>
            <person name="Wang K."/>
            <person name="Wang M."/>
            <person name="Wang X."/>
            <person name="Warfsmann J."/>
            <person name="Weissenbach J."/>
            <person name="White D.D."/>
            <person name="White J.D."/>
            <person name="Wiley G.B."/>
            <person name="Wincker P."/>
            <person name="Xing Y."/>
            <person name="Yang L."/>
            <person name="Yao Z."/>
            <person name="Ying F."/>
            <person name="Zhai J."/>
            <person name="Zhou L."/>
            <person name="Zuber A."/>
            <person name="Denarie J."/>
            <person name="Dixon R.A."/>
            <person name="May G.D."/>
            <person name="Schwartz D.C."/>
            <person name="Rogers J."/>
            <person name="Quetier F."/>
            <person name="Town C.D."/>
            <person name="Roe B.A."/>
        </authorList>
    </citation>
    <scope>NUCLEOTIDE SEQUENCE [LARGE SCALE GENOMIC DNA]</scope>
    <source>
        <strain evidence="1">A17</strain>
        <strain evidence="2 3">cv. Jemalong A17</strain>
    </source>
</reference>
<dbReference type="HOGENOM" id="CLU_2761611_0_0_1"/>
<reference evidence="2" key="3">
    <citation type="submission" date="2015-04" db="UniProtKB">
        <authorList>
            <consortium name="EnsemblPlants"/>
        </authorList>
    </citation>
    <scope>IDENTIFICATION</scope>
    <source>
        <strain evidence="2">cv. Jemalong A17</strain>
    </source>
</reference>
<keyword evidence="3" id="KW-1185">Reference proteome</keyword>
<proteinExistence type="predicted"/>
<evidence type="ECO:0000313" key="1">
    <source>
        <dbReference type="EMBL" id="AES90547.1"/>
    </source>
</evidence>
<name>G7JU13_MEDTR</name>